<evidence type="ECO:0000256" key="8">
    <source>
        <dbReference type="ARBA" id="ARBA00048342"/>
    </source>
</evidence>
<proteinExistence type="predicted"/>
<dbReference type="PANTHER" id="PTHR45936:SF1">
    <property type="entry name" value="TRNA-DIHYDROURIDINE(20) SYNTHASE [NAD(P)+]-LIKE"/>
    <property type="match status" value="1"/>
</dbReference>
<dbReference type="Proteomes" id="UP000244406">
    <property type="component" value="Unassembled WGS sequence"/>
</dbReference>
<dbReference type="GO" id="GO:0005737">
    <property type="term" value="C:cytoplasm"/>
    <property type="evidence" value="ECO:0007669"/>
    <property type="project" value="TreeGrafter"/>
</dbReference>
<evidence type="ECO:0000259" key="11">
    <source>
        <dbReference type="Pfam" id="PF01207"/>
    </source>
</evidence>
<dbReference type="Pfam" id="PF01207">
    <property type="entry name" value="Dus"/>
    <property type="match status" value="1"/>
</dbReference>
<dbReference type="CDD" id="cd02801">
    <property type="entry name" value="DUS_like_FMN"/>
    <property type="match status" value="1"/>
</dbReference>
<comment type="catalytic activity">
    <reaction evidence="8">
        <text>a 5,6-dihydrouridine in mRNA + NAD(+) = a uridine in mRNA + NADH + H(+)</text>
        <dbReference type="Rhea" id="RHEA:69851"/>
        <dbReference type="Rhea" id="RHEA-COMP:14658"/>
        <dbReference type="Rhea" id="RHEA-COMP:17789"/>
        <dbReference type="ChEBI" id="CHEBI:15378"/>
        <dbReference type="ChEBI" id="CHEBI:57540"/>
        <dbReference type="ChEBI" id="CHEBI:57945"/>
        <dbReference type="ChEBI" id="CHEBI:65315"/>
        <dbReference type="ChEBI" id="CHEBI:74443"/>
    </reaction>
    <physiologicalReaction direction="right-to-left" evidence="8">
        <dbReference type="Rhea" id="RHEA:69853"/>
    </physiologicalReaction>
</comment>
<dbReference type="EMBL" id="PKFP01000001">
    <property type="protein sequence ID" value="PVH14123.1"/>
    <property type="molecule type" value="Genomic_DNA"/>
</dbReference>
<gene>
    <name evidence="12" type="ORF">CXQ87_002248</name>
</gene>
<dbReference type="RefSeq" id="XP_025335063.1">
    <property type="nucleotide sequence ID" value="XM_025480763.1"/>
</dbReference>
<keyword evidence="2" id="KW-0285">Flavoprotein</keyword>
<evidence type="ECO:0000256" key="4">
    <source>
        <dbReference type="ARBA" id="ARBA00022664"/>
    </source>
</evidence>
<comment type="caution">
    <text evidence="12">The sequence shown here is derived from an EMBL/GenBank/DDBJ whole genome shotgun (WGS) entry which is preliminary data.</text>
</comment>
<accession>A0A2V1AA44</accession>
<evidence type="ECO:0000256" key="6">
    <source>
        <dbReference type="ARBA" id="ARBA00023002"/>
    </source>
</evidence>
<dbReference type="PANTHER" id="PTHR45936">
    <property type="entry name" value="TRNA-DIHYDROURIDINE(20) SYNTHASE [NAD(P)+]-LIKE"/>
    <property type="match status" value="1"/>
</dbReference>
<dbReference type="PROSITE" id="PS01136">
    <property type="entry name" value="UPF0034"/>
    <property type="match status" value="1"/>
</dbReference>
<protein>
    <recommendedName>
        <fullName evidence="11">DUS-like FMN-binding domain-containing protein</fullName>
    </recommendedName>
</protein>
<dbReference type="SUPFAM" id="SSF51395">
    <property type="entry name" value="FMN-linked oxidoreductases"/>
    <property type="match status" value="1"/>
</dbReference>
<feature type="compositionally biased region" description="Low complexity" evidence="10">
    <location>
        <begin position="370"/>
        <end position="381"/>
    </location>
</feature>
<keyword evidence="7" id="KW-0520">NAD</keyword>
<dbReference type="GeneID" id="37002248"/>
<evidence type="ECO:0000256" key="3">
    <source>
        <dbReference type="ARBA" id="ARBA00022643"/>
    </source>
</evidence>
<dbReference type="Gene3D" id="3.20.20.70">
    <property type="entry name" value="Aldolase class I"/>
    <property type="match status" value="1"/>
</dbReference>
<dbReference type="VEuPathDB" id="FungiDB:CXQ87_002248"/>
<evidence type="ECO:0000313" key="12">
    <source>
        <dbReference type="EMBL" id="PVH14123.1"/>
    </source>
</evidence>
<name>A0A2V1AA44_9ASCO</name>
<evidence type="ECO:0000256" key="10">
    <source>
        <dbReference type="SAM" id="MobiDB-lite"/>
    </source>
</evidence>
<evidence type="ECO:0000256" key="7">
    <source>
        <dbReference type="ARBA" id="ARBA00023027"/>
    </source>
</evidence>
<dbReference type="GO" id="GO:0050660">
    <property type="term" value="F:flavin adenine dinucleotide binding"/>
    <property type="evidence" value="ECO:0007669"/>
    <property type="project" value="InterPro"/>
</dbReference>
<dbReference type="GO" id="GO:0017150">
    <property type="term" value="F:tRNA dihydrouridine synthase activity"/>
    <property type="evidence" value="ECO:0007669"/>
    <property type="project" value="InterPro"/>
</dbReference>
<dbReference type="InterPro" id="IPR035587">
    <property type="entry name" value="DUS-like_FMN-bd"/>
</dbReference>
<dbReference type="GO" id="GO:0006397">
    <property type="term" value="P:mRNA processing"/>
    <property type="evidence" value="ECO:0007669"/>
    <property type="project" value="UniProtKB-KW"/>
</dbReference>
<keyword evidence="3" id="KW-0288">FMN</keyword>
<feature type="region of interest" description="Disordered" evidence="10">
    <location>
        <begin position="362"/>
        <end position="381"/>
    </location>
</feature>
<keyword evidence="13" id="KW-1185">Reference proteome</keyword>
<dbReference type="InterPro" id="IPR052582">
    <property type="entry name" value="tRNA-DUS-like"/>
</dbReference>
<evidence type="ECO:0000313" key="13">
    <source>
        <dbReference type="Proteomes" id="UP000244406"/>
    </source>
</evidence>
<dbReference type="AlphaFoldDB" id="A0A2V1AA44"/>
<comment type="cofactor">
    <cofactor evidence="1">
        <name>FMN</name>
        <dbReference type="ChEBI" id="CHEBI:58210"/>
    </cofactor>
</comment>
<keyword evidence="6" id="KW-0560">Oxidoreductase</keyword>
<sequence>MVDFAGKTCLAPMVRSGELPTRLMALKHGADLVWSPEIIDKKLRNCIRVENKELGTIDYVETRNNEIPKPKPGKQVPVVFRTDRTKEEGRLILQIGSADPEIAVEAAQKVIGDVDGVDLNCGCPKPFSTHAGMGAALLSTPELLTSILSNLVEKVGKPNNKPISAKIRLLDEKDPQPTLELVEKICKIGIANLTVHCRTRNMRNRDLPIRDFVGKVYDVVSKHGVTLVINGGFQCRKEIENFQKSIGNFAVGGMIAEAAESNPTVFEAVPSPWKKVTTEFLQTCIAYNNFHSNSKYILLNQIPGKSPVYKEICKVKTNEEFLKVIEGVQDEGDLVFVRTMQKAVAMDTESFMAQFDAKRKVTPSRRSWRRGPGSRPSQGKGIYRQRIKDGEIVVGKGLSF</sequence>
<evidence type="ECO:0000256" key="5">
    <source>
        <dbReference type="ARBA" id="ARBA00022694"/>
    </source>
</evidence>
<organism evidence="12 13">
    <name type="scientific">Candidozyma duobushaemuli</name>
    <dbReference type="NCBI Taxonomy" id="1231522"/>
    <lineage>
        <taxon>Eukaryota</taxon>
        <taxon>Fungi</taxon>
        <taxon>Dikarya</taxon>
        <taxon>Ascomycota</taxon>
        <taxon>Saccharomycotina</taxon>
        <taxon>Pichiomycetes</taxon>
        <taxon>Metschnikowiaceae</taxon>
        <taxon>Candidozyma</taxon>
    </lineage>
</organism>
<comment type="catalytic activity">
    <reaction evidence="9">
        <text>a 5,6-dihydrouridine in mRNA + NADP(+) = a uridine in mRNA + NADPH + H(+)</text>
        <dbReference type="Rhea" id="RHEA:69855"/>
        <dbReference type="Rhea" id="RHEA-COMP:14658"/>
        <dbReference type="Rhea" id="RHEA-COMP:17789"/>
        <dbReference type="ChEBI" id="CHEBI:15378"/>
        <dbReference type="ChEBI" id="CHEBI:57783"/>
        <dbReference type="ChEBI" id="CHEBI:58349"/>
        <dbReference type="ChEBI" id="CHEBI:65315"/>
        <dbReference type="ChEBI" id="CHEBI:74443"/>
    </reaction>
    <physiologicalReaction direction="right-to-left" evidence="9">
        <dbReference type="Rhea" id="RHEA:69857"/>
    </physiologicalReaction>
</comment>
<reference evidence="12 13" key="1">
    <citation type="submission" date="2017-12" db="EMBL/GenBank/DDBJ databases">
        <title>Genome Sequence of the Amphotericin B-resistant Candida duobushaemulonii strain, B09383.</title>
        <authorList>
            <person name="Chow N.A."/>
            <person name="Gade L."/>
            <person name="Batra D."/>
            <person name="Rowe L.A."/>
            <person name="Loparev V.N."/>
            <person name="Litvintseva A.P."/>
        </authorList>
    </citation>
    <scope>NUCLEOTIDE SEQUENCE [LARGE SCALE GENOMIC DNA]</scope>
    <source>
        <strain evidence="12 13">B09383</strain>
    </source>
</reference>
<dbReference type="InterPro" id="IPR013785">
    <property type="entry name" value="Aldolase_TIM"/>
</dbReference>
<keyword evidence="5" id="KW-0819">tRNA processing</keyword>
<evidence type="ECO:0000256" key="9">
    <source>
        <dbReference type="ARBA" id="ARBA00049447"/>
    </source>
</evidence>
<keyword evidence="4" id="KW-0507">mRNA processing</keyword>
<feature type="domain" description="DUS-like FMN-binding" evidence="11">
    <location>
        <begin position="32"/>
        <end position="269"/>
    </location>
</feature>
<evidence type="ECO:0000256" key="1">
    <source>
        <dbReference type="ARBA" id="ARBA00001917"/>
    </source>
</evidence>
<dbReference type="InterPro" id="IPR018517">
    <property type="entry name" value="tRNA_hU_synthase_CS"/>
</dbReference>
<evidence type="ECO:0000256" key="2">
    <source>
        <dbReference type="ARBA" id="ARBA00022630"/>
    </source>
</evidence>